<evidence type="ECO:0000313" key="2">
    <source>
        <dbReference type="EMBL" id="VDC33130.1"/>
    </source>
</evidence>
<accession>A0A3P5XN17</accession>
<proteinExistence type="predicted"/>
<keyword evidence="3" id="KW-1185">Reference proteome</keyword>
<feature type="compositionally biased region" description="Polar residues" evidence="1">
    <location>
        <begin position="75"/>
        <end position="89"/>
    </location>
</feature>
<evidence type="ECO:0000256" key="1">
    <source>
        <dbReference type="SAM" id="MobiDB-lite"/>
    </source>
</evidence>
<protein>
    <submittedName>
        <fullName evidence="2">Uncharacterized protein</fullName>
    </submittedName>
</protein>
<sequence length="89" mass="9971">MINNFKATLPPSGSDLARQSFKDPYFFDFVSMTGKRNEREPIGIAEWESEIVKSMPEEFISTLPSISELEAELSQDISSEDPVNQGESP</sequence>
<dbReference type="AlphaFoldDB" id="A0A3P5XN17"/>
<dbReference type="EMBL" id="UXAU01000042">
    <property type="protein sequence ID" value="VDC33130.1"/>
    <property type="molecule type" value="Genomic_DNA"/>
</dbReference>
<gene>
    <name evidence="2" type="ORF">PSET11_03242</name>
</gene>
<organism evidence="2 3">
    <name type="scientific">Arthrobacter ulcerisalmonis</name>
    <dbReference type="NCBI Taxonomy" id="2483813"/>
    <lineage>
        <taxon>Bacteria</taxon>
        <taxon>Bacillati</taxon>
        <taxon>Actinomycetota</taxon>
        <taxon>Actinomycetes</taxon>
        <taxon>Micrococcales</taxon>
        <taxon>Micrococcaceae</taxon>
        <taxon>Arthrobacter</taxon>
    </lineage>
</organism>
<feature type="region of interest" description="Disordered" evidence="1">
    <location>
        <begin position="70"/>
        <end position="89"/>
    </location>
</feature>
<dbReference type="Proteomes" id="UP000280861">
    <property type="component" value="Unassembled WGS sequence"/>
</dbReference>
<reference evidence="2 3" key="1">
    <citation type="submission" date="2018-11" db="EMBL/GenBank/DDBJ databases">
        <authorList>
            <person name="Criscuolo A."/>
        </authorList>
    </citation>
    <scope>NUCLEOTIDE SEQUENCE [LARGE SCALE GENOMIC DNA]</scope>
    <source>
        <strain evidence="2">AT11b</strain>
    </source>
</reference>
<evidence type="ECO:0000313" key="3">
    <source>
        <dbReference type="Proteomes" id="UP000280861"/>
    </source>
</evidence>
<name>A0A3P5XN17_9MICC</name>